<dbReference type="Pfam" id="PF14223">
    <property type="entry name" value="Retrotran_gag_2"/>
    <property type="match status" value="1"/>
</dbReference>
<dbReference type="AlphaFoldDB" id="A0A8H7GYP8"/>
<dbReference type="SMART" id="SM00487">
    <property type="entry name" value="DEXDc"/>
    <property type="match status" value="1"/>
</dbReference>
<reference evidence="5" key="1">
    <citation type="submission" date="2020-09" db="EMBL/GenBank/DDBJ databases">
        <title>Comparative genome analyses of four rice-infecting Rhizoctonia solani isolates reveal extensive enrichment of homogalacturonan modification genes.</title>
        <authorList>
            <person name="Lee D.-Y."/>
            <person name="Jeon J."/>
            <person name="Kim K.-T."/>
            <person name="Cheong K."/>
            <person name="Song H."/>
            <person name="Choi G."/>
            <person name="Ko J."/>
            <person name="Opiyo S.O."/>
            <person name="Zuo S."/>
            <person name="Madhav S."/>
            <person name="Lee Y.-H."/>
            <person name="Wang G.-L."/>
        </authorList>
    </citation>
    <scope>NUCLEOTIDE SEQUENCE</scope>
    <source>
        <strain evidence="5">AG1-IA YN-7</strain>
    </source>
</reference>
<name>A0A8H7GYP8_9AGAM</name>
<dbReference type="GO" id="GO:0005524">
    <property type="term" value="F:ATP binding"/>
    <property type="evidence" value="ECO:0007669"/>
    <property type="project" value="InterPro"/>
</dbReference>
<feature type="region of interest" description="Disordered" evidence="3">
    <location>
        <begin position="1"/>
        <end position="31"/>
    </location>
</feature>
<dbReference type="InterPro" id="IPR027417">
    <property type="entry name" value="P-loop_NTPase"/>
</dbReference>
<keyword evidence="2 5" id="KW-0067">ATP-binding</keyword>
<dbReference type="EMBL" id="JACYCC010000345">
    <property type="protein sequence ID" value="KAF8668236.1"/>
    <property type="molecule type" value="Genomic_DNA"/>
</dbReference>
<dbReference type="SUPFAM" id="SSF52540">
    <property type="entry name" value="P-loop containing nucleoside triphosphate hydrolases"/>
    <property type="match status" value="1"/>
</dbReference>
<feature type="compositionally biased region" description="Polar residues" evidence="3">
    <location>
        <begin position="15"/>
        <end position="31"/>
    </location>
</feature>
<sequence length="725" mass="80788">MSQPVNLDELDASSMRGNNNPAPRSSQNKSQILEATMRNVPKLKEQNYTQWNNMITNSIKKAKLWGYIDGSIQEPSDYDSNNIATYYDEAAAVRNAILGSLESGAQKYIEDALDPRDAWLALEKKYLTAEAEVDAELVDIEKQITNLRLEEDDDMIEHIAKFCRMRCRLNGTRFALDDQACITMLYCSLPSSYRQSVLTPEGTEMKDFGALCARLSNLSQNPEPEAPIDEPTPPPVDYTSWGVPEDIKAFGLTGDKNPLLTERAAVTCRDCLLKGHKVGTPECPQYEWRRELWGAEVDKALSNTSELESNSQAKRPVLVGTKRLSYEFSEPVKVVLGFNELGLKLMSRIEPSAIQQCAILPVINGRNVLAQAPPKNGKTTALALSILHVVDHALRHIQAIVFTSTNEKATAFQSVISRSGLSSLCYSCLSPNPLIGNTLCSPDGINQTQILVGTPDYLLGLINRNIVNMRRIRTIALDDLDKLVEAGAQEQILEVYRHVPSLAQVVASTTTLSPSIANVATKLQADPLRIVVNCDVGPSIGSHFFVKVPANQKPNVLGACFRILGASGLMVLCRDFDEIAKYEWSNEYQNYYWREAAGISERESVKSNFIDKLSAIHRRKNPGYYAYDNRIYDPVSYTTLVANSAILSTTDLSNIDTPLINYDLPKDVCDYVDQLGQWRVTDSRRSHMIINFVSANTEEINIIHELAEDYGIQIAELLWDGIKLH</sequence>
<dbReference type="Proteomes" id="UP000650582">
    <property type="component" value="Unassembled WGS sequence"/>
</dbReference>
<gene>
    <name evidence="5" type="ORF">RHS04_09055</name>
</gene>
<dbReference type="Pfam" id="PF00270">
    <property type="entry name" value="DEAD"/>
    <property type="match status" value="1"/>
</dbReference>
<dbReference type="InterPro" id="IPR011545">
    <property type="entry name" value="DEAD/DEAH_box_helicase_dom"/>
</dbReference>
<organism evidence="5 6">
    <name type="scientific">Rhizoctonia solani</name>
    <dbReference type="NCBI Taxonomy" id="456999"/>
    <lineage>
        <taxon>Eukaryota</taxon>
        <taxon>Fungi</taxon>
        <taxon>Dikarya</taxon>
        <taxon>Basidiomycota</taxon>
        <taxon>Agaricomycotina</taxon>
        <taxon>Agaricomycetes</taxon>
        <taxon>Cantharellales</taxon>
        <taxon>Ceratobasidiaceae</taxon>
        <taxon>Rhizoctonia</taxon>
    </lineage>
</organism>
<evidence type="ECO:0000256" key="3">
    <source>
        <dbReference type="SAM" id="MobiDB-lite"/>
    </source>
</evidence>
<evidence type="ECO:0000256" key="2">
    <source>
        <dbReference type="ARBA" id="ARBA00022806"/>
    </source>
</evidence>
<dbReference type="PROSITE" id="PS51192">
    <property type="entry name" value="HELICASE_ATP_BIND_1"/>
    <property type="match status" value="1"/>
</dbReference>
<dbReference type="GO" id="GO:0016787">
    <property type="term" value="F:hydrolase activity"/>
    <property type="evidence" value="ECO:0007669"/>
    <property type="project" value="UniProtKB-KW"/>
</dbReference>
<proteinExistence type="predicted"/>
<keyword evidence="2 5" id="KW-0347">Helicase</keyword>
<evidence type="ECO:0000256" key="1">
    <source>
        <dbReference type="ARBA" id="ARBA00022801"/>
    </source>
</evidence>
<dbReference type="Gene3D" id="3.40.50.300">
    <property type="entry name" value="P-loop containing nucleotide triphosphate hydrolases"/>
    <property type="match status" value="1"/>
</dbReference>
<evidence type="ECO:0000259" key="4">
    <source>
        <dbReference type="PROSITE" id="PS51192"/>
    </source>
</evidence>
<dbReference type="GO" id="GO:0004386">
    <property type="term" value="F:helicase activity"/>
    <property type="evidence" value="ECO:0007669"/>
    <property type="project" value="UniProtKB-KW"/>
</dbReference>
<keyword evidence="2 5" id="KW-0547">Nucleotide-binding</keyword>
<dbReference type="GO" id="GO:0003676">
    <property type="term" value="F:nucleic acid binding"/>
    <property type="evidence" value="ECO:0007669"/>
    <property type="project" value="InterPro"/>
</dbReference>
<protein>
    <submittedName>
        <fullName evidence="5">ATP-dependent RNA helicase</fullName>
    </submittedName>
</protein>
<dbReference type="InterPro" id="IPR014001">
    <property type="entry name" value="Helicase_ATP-bd"/>
</dbReference>
<evidence type="ECO:0000313" key="6">
    <source>
        <dbReference type="Proteomes" id="UP000650582"/>
    </source>
</evidence>
<accession>A0A8H7GYP8</accession>
<evidence type="ECO:0000313" key="5">
    <source>
        <dbReference type="EMBL" id="KAF8668236.1"/>
    </source>
</evidence>
<dbReference type="PANTHER" id="PTHR47958">
    <property type="entry name" value="ATP-DEPENDENT RNA HELICASE DBP3"/>
    <property type="match status" value="1"/>
</dbReference>
<comment type="caution">
    <text evidence="5">The sequence shown here is derived from an EMBL/GenBank/DDBJ whole genome shotgun (WGS) entry which is preliminary data.</text>
</comment>
<keyword evidence="1" id="KW-0378">Hydrolase</keyword>
<feature type="domain" description="Helicase ATP-binding" evidence="4">
    <location>
        <begin position="359"/>
        <end position="530"/>
    </location>
</feature>